<comment type="caution">
    <text evidence="2">The sequence shown here is derived from an EMBL/GenBank/DDBJ whole genome shotgun (WGS) entry which is preliminary data.</text>
</comment>
<evidence type="ECO:0000313" key="2">
    <source>
        <dbReference type="EMBL" id="GEZ48722.1"/>
    </source>
</evidence>
<proteinExistence type="predicted"/>
<sequence>MENSYDNDEHSAYDRPRLPMLQLLWGMASFEYSEYLKKAVGRSLLVVKGEIPNELVYKSSNEGARVNTEVPDEFDSSSSSSSSDSKAEGEELSIDQGGNEPTSEAHPDVHMFINELAKVNLSKILKDPVDPEVQSMVDVNAMSKVNIQKLSKNQSRLVSNRLISLKTSKWFKKSPRPDSPDPVWSKDPNANAGQEQDCFPKLEKTTKDPKEFDDLLGTTFDFSNFVKDRLKKDKLTKADLEGPTDLAVALRFFIRRTVLNHRVKDVQLGVESYQTKLNLTIPYISVPSVESKEPYTIFYNPRGVIYESRNGNRCLMGEDEVYKFGDDTIMKVRDELKYSLNNFGISYNKDMRTRPWSEKDQRRTESMLKVIEKRLHTRRIIRSLEC</sequence>
<dbReference type="AlphaFoldDB" id="A0A699IHQ6"/>
<dbReference type="EMBL" id="BKCJ010284859">
    <property type="protein sequence ID" value="GEZ48722.1"/>
    <property type="molecule type" value="Genomic_DNA"/>
</dbReference>
<organism evidence="2">
    <name type="scientific">Tanacetum cinerariifolium</name>
    <name type="common">Dalmatian daisy</name>
    <name type="synonym">Chrysanthemum cinerariifolium</name>
    <dbReference type="NCBI Taxonomy" id="118510"/>
    <lineage>
        <taxon>Eukaryota</taxon>
        <taxon>Viridiplantae</taxon>
        <taxon>Streptophyta</taxon>
        <taxon>Embryophyta</taxon>
        <taxon>Tracheophyta</taxon>
        <taxon>Spermatophyta</taxon>
        <taxon>Magnoliopsida</taxon>
        <taxon>eudicotyledons</taxon>
        <taxon>Gunneridae</taxon>
        <taxon>Pentapetalae</taxon>
        <taxon>asterids</taxon>
        <taxon>campanulids</taxon>
        <taxon>Asterales</taxon>
        <taxon>Asteraceae</taxon>
        <taxon>Asteroideae</taxon>
        <taxon>Anthemideae</taxon>
        <taxon>Anthemidinae</taxon>
        <taxon>Tanacetum</taxon>
    </lineage>
</organism>
<gene>
    <name evidence="2" type="ORF">Tci_520695</name>
</gene>
<feature type="region of interest" description="Disordered" evidence="1">
    <location>
        <begin position="62"/>
        <end position="106"/>
    </location>
</feature>
<protein>
    <submittedName>
        <fullName evidence="2">Uncharacterized protein</fullName>
    </submittedName>
</protein>
<feature type="region of interest" description="Disordered" evidence="1">
    <location>
        <begin position="171"/>
        <end position="195"/>
    </location>
</feature>
<evidence type="ECO:0000256" key="1">
    <source>
        <dbReference type="SAM" id="MobiDB-lite"/>
    </source>
</evidence>
<name>A0A699IHQ6_TANCI</name>
<reference evidence="2" key="1">
    <citation type="journal article" date="2019" name="Sci. Rep.">
        <title>Draft genome of Tanacetum cinerariifolium, the natural source of mosquito coil.</title>
        <authorList>
            <person name="Yamashiro T."/>
            <person name="Shiraishi A."/>
            <person name="Satake H."/>
            <person name="Nakayama K."/>
        </authorList>
    </citation>
    <scope>NUCLEOTIDE SEQUENCE</scope>
</reference>
<accession>A0A699IHQ6</accession>